<keyword evidence="6" id="KW-0819">tRNA processing</keyword>
<dbReference type="STRING" id="1797533.A2731_02595"/>
<evidence type="ECO:0000256" key="2">
    <source>
        <dbReference type="ARBA" id="ARBA00007663"/>
    </source>
</evidence>
<comment type="subcellular location">
    <subcellularLocation>
        <location evidence="1">Cytoplasm</location>
    </subcellularLocation>
</comment>
<accession>A0A1G1XWM3</accession>
<dbReference type="PROSITE" id="PS51163">
    <property type="entry name" value="YRDC"/>
    <property type="match status" value="1"/>
</dbReference>
<dbReference type="PANTHER" id="PTHR17490">
    <property type="entry name" value="SUA5"/>
    <property type="match status" value="1"/>
</dbReference>
<feature type="domain" description="YrdC-like" evidence="12">
    <location>
        <begin position="8"/>
        <end position="182"/>
    </location>
</feature>
<evidence type="ECO:0000313" key="14">
    <source>
        <dbReference type="Proteomes" id="UP000176241"/>
    </source>
</evidence>
<evidence type="ECO:0000256" key="9">
    <source>
        <dbReference type="ARBA" id="ARBA00022840"/>
    </source>
</evidence>
<dbReference type="InterPro" id="IPR006070">
    <property type="entry name" value="Sua5-like_dom"/>
</dbReference>
<dbReference type="Proteomes" id="UP000176241">
    <property type="component" value="Unassembled WGS sequence"/>
</dbReference>
<evidence type="ECO:0000256" key="6">
    <source>
        <dbReference type="ARBA" id="ARBA00022694"/>
    </source>
</evidence>
<keyword evidence="9" id="KW-0067">ATP-binding</keyword>
<evidence type="ECO:0000256" key="4">
    <source>
        <dbReference type="ARBA" id="ARBA00022490"/>
    </source>
</evidence>
<dbReference type="GO" id="GO:0006450">
    <property type="term" value="P:regulation of translational fidelity"/>
    <property type="evidence" value="ECO:0007669"/>
    <property type="project" value="TreeGrafter"/>
</dbReference>
<comment type="similarity">
    <text evidence="2">Belongs to the SUA5 family.</text>
</comment>
<evidence type="ECO:0000313" key="13">
    <source>
        <dbReference type="EMBL" id="OGY43990.1"/>
    </source>
</evidence>
<dbReference type="GO" id="GO:0003725">
    <property type="term" value="F:double-stranded RNA binding"/>
    <property type="evidence" value="ECO:0007669"/>
    <property type="project" value="InterPro"/>
</dbReference>
<evidence type="ECO:0000256" key="1">
    <source>
        <dbReference type="ARBA" id="ARBA00004496"/>
    </source>
</evidence>
<dbReference type="Gene3D" id="3.90.870.10">
    <property type="entry name" value="DHBP synthase"/>
    <property type="match status" value="1"/>
</dbReference>
<dbReference type="NCBIfam" id="TIGR00057">
    <property type="entry name" value="L-threonylcarbamoyladenylate synthase"/>
    <property type="match status" value="1"/>
</dbReference>
<protein>
    <recommendedName>
        <fullName evidence="10">L-threonylcarbamoyladenylate synthase</fullName>
        <ecNumber evidence="3">2.7.7.87</ecNumber>
    </recommendedName>
    <alternativeName>
        <fullName evidence="10">L-threonylcarbamoyladenylate synthase</fullName>
    </alternativeName>
</protein>
<dbReference type="GO" id="GO:0000049">
    <property type="term" value="F:tRNA binding"/>
    <property type="evidence" value="ECO:0007669"/>
    <property type="project" value="TreeGrafter"/>
</dbReference>
<dbReference type="GO" id="GO:0061710">
    <property type="term" value="F:L-threonylcarbamoyladenylate synthase"/>
    <property type="evidence" value="ECO:0007669"/>
    <property type="project" value="UniProtKB-EC"/>
</dbReference>
<dbReference type="EC" id="2.7.7.87" evidence="3"/>
<reference evidence="13 14" key="1">
    <citation type="journal article" date="2016" name="Nat. Commun.">
        <title>Thousands of microbial genomes shed light on interconnected biogeochemical processes in an aquifer system.</title>
        <authorList>
            <person name="Anantharaman K."/>
            <person name="Brown C.T."/>
            <person name="Hug L.A."/>
            <person name="Sharon I."/>
            <person name="Castelle C.J."/>
            <person name="Probst A.J."/>
            <person name="Thomas B.C."/>
            <person name="Singh A."/>
            <person name="Wilkins M.J."/>
            <person name="Karaoz U."/>
            <person name="Brodie E.L."/>
            <person name="Williams K.H."/>
            <person name="Hubbard S.S."/>
            <person name="Banfield J.F."/>
        </authorList>
    </citation>
    <scope>NUCLEOTIDE SEQUENCE [LARGE SCALE GENOMIC DNA]</scope>
</reference>
<dbReference type="GO" id="GO:0005737">
    <property type="term" value="C:cytoplasm"/>
    <property type="evidence" value="ECO:0007669"/>
    <property type="project" value="UniProtKB-SubCell"/>
</dbReference>
<dbReference type="AlphaFoldDB" id="A0A1G1XWM3"/>
<name>A0A1G1XWM3_9BACT</name>
<evidence type="ECO:0000256" key="3">
    <source>
        <dbReference type="ARBA" id="ARBA00012584"/>
    </source>
</evidence>
<evidence type="ECO:0000259" key="12">
    <source>
        <dbReference type="PROSITE" id="PS51163"/>
    </source>
</evidence>
<dbReference type="SUPFAM" id="SSF55821">
    <property type="entry name" value="YrdC/RibB"/>
    <property type="match status" value="1"/>
</dbReference>
<evidence type="ECO:0000256" key="8">
    <source>
        <dbReference type="ARBA" id="ARBA00022741"/>
    </source>
</evidence>
<keyword evidence="4" id="KW-0963">Cytoplasm</keyword>
<evidence type="ECO:0000256" key="10">
    <source>
        <dbReference type="ARBA" id="ARBA00029774"/>
    </source>
</evidence>
<keyword evidence="5" id="KW-0808">Transferase</keyword>
<proteinExistence type="inferred from homology"/>
<dbReference type="Pfam" id="PF01300">
    <property type="entry name" value="Sua5_yciO_yrdC"/>
    <property type="match status" value="1"/>
</dbReference>
<evidence type="ECO:0000256" key="7">
    <source>
        <dbReference type="ARBA" id="ARBA00022695"/>
    </source>
</evidence>
<keyword evidence="8" id="KW-0547">Nucleotide-binding</keyword>
<dbReference type="PANTHER" id="PTHR17490:SF16">
    <property type="entry name" value="THREONYLCARBAMOYL-AMP SYNTHASE"/>
    <property type="match status" value="1"/>
</dbReference>
<keyword evidence="7" id="KW-0548">Nucleotidyltransferase</keyword>
<sequence length="184" mass="20635">MLVVKPNKIGVQQAVKVLRRGGVIVYPTDTAYALGGIFNLSEVTQEILKIKKRRDQKFTLVSSSLYQVQKFFKLNSLEKKLAKKYWPGPLSIVVTKRFAVRVPKNKIAQQLARSVGKPLIATSANITGQKTLYNSKEIIEQFENKKSRPTLILDSGRLPKIKTSTIVKVGKKKIDILRSGSIKI</sequence>
<comment type="catalytic activity">
    <reaction evidence="11">
        <text>L-threonine + hydrogencarbonate + ATP = L-threonylcarbamoyladenylate + diphosphate + H2O</text>
        <dbReference type="Rhea" id="RHEA:36407"/>
        <dbReference type="ChEBI" id="CHEBI:15377"/>
        <dbReference type="ChEBI" id="CHEBI:17544"/>
        <dbReference type="ChEBI" id="CHEBI:30616"/>
        <dbReference type="ChEBI" id="CHEBI:33019"/>
        <dbReference type="ChEBI" id="CHEBI:57926"/>
        <dbReference type="ChEBI" id="CHEBI:73682"/>
        <dbReference type="EC" id="2.7.7.87"/>
    </reaction>
</comment>
<dbReference type="GO" id="GO:0005524">
    <property type="term" value="F:ATP binding"/>
    <property type="evidence" value="ECO:0007669"/>
    <property type="project" value="UniProtKB-KW"/>
</dbReference>
<evidence type="ECO:0000256" key="5">
    <source>
        <dbReference type="ARBA" id="ARBA00022679"/>
    </source>
</evidence>
<gene>
    <name evidence="13" type="ORF">A2731_02595</name>
</gene>
<dbReference type="InterPro" id="IPR050156">
    <property type="entry name" value="TC-AMP_synthase_SUA5"/>
</dbReference>
<comment type="caution">
    <text evidence="13">The sequence shown here is derived from an EMBL/GenBank/DDBJ whole genome shotgun (WGS) entry which is preliminary data.</text>
</comment>
<evidence type="ECO:0000256" key="11">
    <source>
        <dbReference type="ARBA" id="ARBA00048366"/>
    </source>
</evidence>
<dbReference type="InterPro" id="IPR017945">
    <property type="entry name" value="DHBP_synth_RibB-like_a/b_dom"/>
</dbReference>
<organism evidence="13 14">
    <name type="scientific">Candidatus Buchananbacteria bacterium RIFCSPHIGHO2_01_FULL_39_8</name>
    <dbReference type="NCBI Taxonomy" id="1797533"/>
    <lineage>
        <taxon>Bacteria</taxon>
        <taxon>Candidatus Buchananiibacteriota</taxon>
    </lineage>
</organism>
<dbReference type="EMBL" id="MHIC01000038">
    <property type="protein sequence ID" value="OGY43990.1"/>
    <property type="molecule type" value="Genomic_DNA"/>
</dbReference>
<dbReference type="GO" id="GO:0008033">
    <property type="term" value="P:tRNA processing"/>
    <property type="evidence" value="ECO:0007669"/>
    <property type="project" value="UniProtKB-KW"/>
</dbReference>